<name>A0A2T7USH3_9RHOB</name>
<evidence type="ECO:0000313" key="2">
    <source>
        <dbReference type="EMBL" id="PVE47579.1"/>
    </source>
</evidence>
<feature type="compositionally biased region" description="Basic and acidic residues" evidence="1">
    <location>
        <begin position="1"/>
        <end position="17"/>
    </location>
</feature>
<proteinExistence type="predicted"/>
<reference evidence="2 3" key="1">
    <citation type="journal article" date="2011" name="Syst. Appl. Microbiol.">
        <title>Defluviimonas denitrificans gen. nov., sp. nov., and Pararhodobacter aggregans gen. nov., sp. nov., non-phototrophic Rhodobacteraceae from the biofilter of a marine aquaculture.</title>
        <authorList>
            <person name="Foesel B.U."/>
            <person name="Drake H.L."/>
            <person name="Schramm A."/>
        </authorList>
    </citation>
    <scope>NUCLEOTIDE SEQUENCE [LARGE SCALE GENOMIC DNA]</scope>
    <source>
        <strain evidence="2 3">D1-19</strain>
    </source>
</reference>
<comment type="caution">
    <text evidence="2">The sequence shown here is derived from an EMBL/GenBank/DDBJ whole genome shotgun (WGS) entry which is preliminary data.</text>
</comment>
<dbReference type="Gene3D" id="3.40.630.10">
    <property type="entry name" value="Zn peptidases"/>
    <property type="match status" value="1"/>
</dbReference>
<sequence>MRDAREGLHDGPGRDQTDPGYDAIPDPVWARRLSGRYPWLLRTTLGNTPSVDFGPGDPAFARQPTERVSISQRVECRAVIAGTLCDWCGVAA</sequence>
<dbReference type="Proteomes" id="UP000244810">
    <property type="component" value="Unassembled WGS sequence"/>
</dbReference>
<protein>
    <submittedName>
        <fullName evidence="2">Uncharacterized protein</fullName>
    </submittedName>
</protein>
<evidence type="ECO:0000313" key="3">
    <source>
        <dbReference type="Proteomes" id="UP000244810"/>
    </source>
</evidence>
<dbReference type="AlphaFoldDB" id="A0A2T7USH3"/>
<evidence type="ECO:0000256" key="1">
    <source>
        <dbReference type="SAM" id="MobiDB-lite"/>
    </source>
</evidence>
<gene>
    <name evidence="2" type="ORF">DDE23_09010</name>
</gene>
<accession>A0A2T7USH3</accession>
<feature type="region of interest" description="Disordered" evidence="1">
    <location>
        <begin position="1"/>
        <end position="24"/>
    </location>
</feature>
<organism evidence="2 3">
    <name type="scientific">Pararhodobacter aggregans</name>
    <dbReference type="NCBI Taxonomy" id="404875"/>
    <lineage>
        <taxon>Bacteria</taxon>
        <taxon>Pseudomonadati</taxon>
        <taxon>Pseudomonadota</taxon>
        <taxon>Alphaproteobacteria</taxon>
        <taxon>Rhodobacterales</taxon>
        <taxon>Paracoccaceae</taxon>
        <taxon>Pararhodobacter</taxon>
    </lineage>
</organism>
<keyword evidence="3" id="KW-1185">Reference proteome</keyword>
<dbReference type="EMBL" id="QDDR01000004">
    <property type="protein sequence ID" value="PVE47579.1"/>
    <property type="molecule type" value="Genomic_DNA"/>
</dbReference>